<evidence type="ECO:0000256" key="3">
    <source>
        <dbReference type="ARBA" id="ARBA00022475"/>
    </source>
</evidence>
<keyword evidence="2" id="KW-0813">Transport</keyword>
<evidence type="ECO:0000313" key="9">
    <source>
        <dbReference type="EMBL" id="OHA46310.1"/>
    </source>
</evidence>
<comment type="caution">
    <text evidence="9">The sequence shown here is derived from an EMBL/GenBank/DDBJ whole genome shotgun (WGS) entry which is preliminary data.</text>
</comment>
<protein>
    <recommendedName>
        <fullName evidence="8">Major facilitator superfamily (MFS) profile domain-containing protein</fullName>
    </recommendedName>
</protein>
<feature type="transmembrane region" description="Helical" evidence="7">
    <location>
        <begin position="299"/>
        <end position="324"/>
    </location>
</feature>
<keyword evidence="6 7" id="KW-0472">Membrane</keyword>
<feature type="transmembrane region" description="Helical" evidence="7">
    <location>
        <begin position="135"/>
        <end position="155"/>
    </location>
</feature>
<sequence length="389" mass="44803">MIDNLKIKSLFPVYLLGFLFAFHTALPTYINSSFLNFFISEKLVGLFYILASLLTIICFLSLPFILRKFGNYRVAFFLIILNLVALLGLAFLKNPIFLLTLFIINLITIPLIYFSTDVFLESFSSNKVTGKIRGIYLTAVNLAWVVSPLISALILTNGDYWKIYLASALFLLPVLLILMVNLRHFKDSKYEKSNHWQTVKVIWKNKNLQNIFMANFLLFFFYSWMTIYTPLYLHKDMGFSWREIGLIFSVMLLPFVLVQFPLGRLADKKWGEKEILSLGFILIAISTGVISFVMDKNMILWMIILFITRIGAGTIEIMCDTYFFKKVDSLDAKVISFYRMVSSSAYILGPLLAVLAFNFLSFNIKYLFLVLGLIMIFGLKFSLSLKDTK</sequence>
<evidence type="ECO:0000256" key="1">
    <source>
        <dbReference type="ARBA" id="ARBA00004651"/>
    </source>
</evidence>
<dbReference type="InterPro" id="IPR050171">
    <property type="entry name" value="MFS_Transporters"/>
</dbReference>
<feature type="transmembrane region" description="Helical" evidence="7">
    <location>
        <begin position="96"/>
        <end position="114"/>
    </location>
</feature>
<evidence type="ECO:0000259" key="8">
    <source>
        <dbReference type="PROSITE" id="PS50850"/>
    </source>
</evidence>
<feature type="transmembrane region" description="Helical" evidence="7">
    <location>
        <begin position="244"/>
        <end position="263"/>
    </location>
</feature>
<proteinExistence type="predicted"/>
<organism evidence="9 10">
    <name type="scientific">Candidatus Taylorbacteria bacterium RIFOXYD2_FULL_36_9</name>
    <dbReference type="NCBI Taxonomy" id="1802338"/>
    <lineage>
        <taxon>Bacteria</taxon>
        <taxon>Candidatus Tayloriibacteriota</taxon>
    </lineage>
</organism>
<dbReference type="InterPro" id="IPR011701">
    <property type="entry name" value="MFS"/>
</dbReference>
<feature type="transmembrane region" description="Helical" evidence="7">
    <location>
        <begin position="12"/>
        <end position="30"/>
    </location>
</feature>
<dbReference type="EMBL" id="MHSQ01000031">
    <property type="protein sequence ID" value="OHA46310.1"/>
    <property type="molecule type" value="Genomic_DNA"/>
</dbReference>
<evidence type="ECO:0000256" key="6">
    <source>
        <dbReference type="ARBA" id="ARBA00023136"/>
    </source>
</evidence>
<dbReference type="AlphaFoldDB" id="A0A1G2PD90"/>
<evidence type="ECO:0000313" key="10">
    <source>
        <dbReference type="Proteomes" id="UP000176965"/>
    </source>
</evidence>
<dbReference type="InterPro" id="IPR036259">
    <property type="entry name" value="MFS_trans_sf"/>
</dbReference>
<evidence type="ECO:0000256" key="7">
    <source>
        <dbReference type="SAM" id="Phobius"/>
    </source>
</evidence>
<dbReference type="Proteomes" id="UP000176965">
    <property type="component" value="Unassembled WGS sequence"/>
</dbReference>
<keyword evidence="5 7" id="KW-1133">Transmembrane helix</keyword>
<feature type="transmembrane region" description="Helical" evidence="7">
    <location>
        <begin position="366"/>
        <end position="383"/>
    </location>
</feature>
<dbReference type="PROSITE" id="PS50850">
    <property type="entry name" value="MFS"/>
    <property type="match status" value="1"/>
</dbReference>
<feature type="transmembrane region" description="Helical" evidence="7">
    <location>
        <begin position="72"/>
        <end position="90"/>
    </location>
</feature>
<evidence type="ECO:0000256" key="5">
    <source>
        <dbReference type="ARBA" id="ARBA00022989"/>
    </source>
</evidence>
<evidence type="ECO:0000256" key="4">
    <source>
        <dbReference type="ARBA" id="ARBA00022692"/>
    </source>
</evidence>
<dbReference type="SUPFAM" id="SSF103473">
    <property type="entry name" value="MFS general substrate transporter"/>
    <property type="match status" value="1"/>
</dbReference>
<dbReference type="STRING" id="1802338.A2541_02650"/>
<dbReference type="Pfam" id="PF07690">
    <property type="entry name" value="MFS_1"/>
    <property type="match status" value="1"/>
</dbReference>
<keyword evidence="3" id="KW-1003">Cell membrane</keyword>
<dbReference type="PANTHER" id="PTHR23517">
    <property type="entry name" value="RESISTANCE PROTEIN MDTM, PUTATIVE-RELATED-RELATED"/>
    <property type="match status" value="1"/>
</dbReference>
<feature type="transmembrane region" description="Helical" evidence="7">
    <location>
        <begin position="161"/>
        <end position="182"/>
    </location>
</feature>
<reference evidence="9 10" key="1">
    <citation type="journal article" date="2016" name="Nat. Commun.">
        <title>Thousands of microbial genomes shed light on interconnected biogeochemical processes in an aquifer system.</title>
        <authorList>
            <person name="Anantharaman K."/>
            <person name="Brown C.T."/>
            <person name="Hug L.A."/>
            <person name="Sharon I."/>
            <person name="Castelle C.J."/>
            <person name="Probst A.J."/>
            <person name="Thomas B.C."/>
            <person name="Singh A."/>
            <person name="Wilkins M.J."/>
            <person name="Karaoz U."/>
            <person name="Brodie E.L."/>
            <person name="Williams K.H."/>
            <person name="Hubbard S.S."/>
            <person name="Banfield J.F."/>
        </authorList>
    </citation>
    <scope>NUCLEOTIDE SEQUENCE [LARGE SCALE GENOMIC DNA]</scope>
</reference>
<keyword evidence="4 7" id="KW-0812">Transmembrane</keyword>
<name>A0A1G2PD90_9BACT</name>
<feature type="transmembrane region" description="Helical" evidence="7">
    <location>
        <begin position="45"/>
        <end position="65"/>
    </location>
</feature>
<gene>
    <name evidence="9" type="ORF">A2541_02650</name>
</gene>
<dbReference type="Gene3D" id="1.20.1250.20">
    <property type="entry name" value="MFS general substrate transporter like domains"/>
    <property type="match status" value="2"/>
</dbReference>
<dbReference type="GO" id="GO:0022857">
    <property type="term" value="F:transmembrane transporter activity"/>
    <property type="evidence" value="ECO:0007669"/>
    <property type="project" value="InterPro"/>
</dbReference>
<dbReference type="InterPro" id="IPR020846">
    <property type="entry name" value="MFS_dom"/>
</dbReference>
<feature type="transmembrane region" description="Helical" evidence="7">
    <location>
        <begin position="212"/>
        <end position="232"/>
    </location>
</feature>
<feature type="domain" description="Major facilitator superfamily (MFS) profile" evidence="8">
    <location>
        <begin position="9"/>
        <end position="389"/>
    </location>
</feature>
<feature type="transmembrane region" description="Helical" evidence="7">
    <location>
        <begin position="336"/>
        <end position="360"/>
    </location>
</feature>
<dbReference type="GO" id="GO:0005886">
    <property type="term" value="C:plasma membrane"/>
    <property type="evidence" value="ECO:0007669"/>
    <property type="project" value="UniProtKB-SubCell"/>
</dbReference>
<comment type="subcellular location">
    <subcellularLocation>
        <location evidence="1">Cell membrane</location>
        <topology evidence="1">Multi-pass membrane protein</topology>
    </subcellularLocation>
</comment>
<accession>A0A1G2PD90</accession>
<feature type="transmembrane region" description="Helical" evidence="7">
    <location>
        <begin position="275"/>
        <end position="293"/>
    </location>
</feature>
<evidence type="ECO:0000256" key="2">
    <source>
        <dbReference type="ARBA" id="ARBA00022448"/>
    </source>
</evidence>